<feature type="domain" description="Lon proteolytic" evidence="16">
    <location>
        <begin position="613"/>
        <end position="797"/>
    </location>
</feature>
<keyword evidence="5 9" id="KW-0378">Hydrolase</keyword>
<dbReference type="FunFam" id="3.40.50.300:FF:000382">
    <property type="entry name" value="Lon protease homolog 2, peroxisomal"/>
    <property type="match status" value="1"/>
</dbReference>
<keyword evidence="8" id="KW-0346">Stress response</keyword>
<evidence type="ECO:0000256" key="7">
    <source>
        <dbReference type="ARBA" id="ARBA00022840"/>
    </source>
</evidence>
<keyword evidence="7 9" id="KW-0067">ATP-binding</keyword>
<dbReference type="HAMAP" id="MF_01973">
    <property type="entry name" value="lon_bact"/>
    <property type="match status" value="1"/>
</dbReference>
<dbReference type="GO" id="GO:0004176">
    <property type="term" value="F:ATP-dependent peptidase activity"/>
    <property type="evidence" value="ECO:0007669"/>
    <property type="project" value="UniProtKB-UniRule"/>
</dbReference>
<dbReference type="PROSITE" id="PS01046">
    <property type="entry name" value="LON_SER"/>
    <property type="match status" value="1"/>
</dbReference>
<dbReference type="GO" id="GO:0030163">
    <property type="term" value="P:protein catabolic process"/>
    <property type="evidence" value="ECO:0007669"/>
    <property type="project" value="InterPro"/>
</dbReference>
<dbReference type="Pfam" id="PF02190">
    <property type="entry name" value="LON_substr_bdg"/>
    <property type="match status" value="1"/>
</dbReference>
<evidence type="ECO:0000256" key="9">
    <source>
        <dbReference type="PIRNR" id="PIRNR001174"/>
    </source>
</evidence>
<reference evidence="18" key="2">
    <citation type="journal article" date="2021" name="Genome Biol. Evol.">
        <title>Developing a high-quality reference genome for a parasitic bivalve with doubly uniparental inheritance (Bivalvia: Unionida).</title>
        <authorList>
            <person name="Smith C.H."/>
        </authorList>
    </citation>
    <scope>NUCLEOTIDE SEQUENCE</scope>
    <source>
        <strain evidence="18">CHS0354</strain>
        <tissue evidence="18">Mantle</tissue>
    </source>
</reference>
<dbReference type="InterPro" id="IPR027543">
    <property type="entry name" value="Lon_bac"/>
</dbReference>
<dbReference type="InterPro" id="IPR054594">
    <property type="entry name" value="Lon_lid"/>
</dbReference>
<dbReference type="SMART" id="SM00464">
    <property type="entry name" value="LON"/>
    <property type="match status" value="1"/>
</dbReference>
<dbReference type="InterPro" id="IPR027417">
    <property type="entry name" value="P-loop_NTPase"/>
</dbReference>
<dbReference type="InterPro" id="IPR004815">
    <property type="entry name" value="Lon_bac/euk-typ"/>
</dbReference>
<dbReference type="InterPro" id="IPR003959">
    <property type="entry name" value="ATPase_AAA_core"/>
</dbReference>
<keyword evidence="19" id="KW-1185">Reference proteome</keyword>
<keyword evidence="3 9" id="KW-0645">Protease</keyword>
<evidence type="ECO:0000313" key="19">
    <source>
        <dbReference type="Proteomes" id="UP001195483"/>
    </source>
</evidence>
<comment type="caution">
    <text evidence="18">The sequence shown here is derived from an EMBL/GenBank/DDBJ whole genome shotgun (WGS) entry which is preliminary data.</text>
</comment>
<dbReference type="PANTHER" id="PTHR10046">
    <property type="entry name" value="ATP DEPENDENT LON PROTEASE FAMILY MEMBER"/>
    <property type="match status" value="1"/>
</dbReference>
<dbReference type="SUPFAM" id="SSF88697">
    <property type="entry name" value="PUA domain-like"/>
    <property type="match status" value="1"/>
</dbReference>
<sequence>MFRYLIDENFIADLTEQALDSSKMGTLFNNLSDAPILPLKNNFIFPNTTIPMQISHPKSVVLLRNLKPKTPILFALLKDENDDSEGFYEVGTLGTVLRSTEGPYGNFNLIAQGKQRAKILSITQTDPFFKAKISVLETISASEEDVQGYLHAIKDLSKQIIELSPSIPNDIIGIVQDIDSLPFLIHLNALNLNISEQEKFEILKEDYLKKRAEIILGYMNKELATLKLSTQIQSRVRSDLDKTQRDYFLRQQMKVIQEELGENESANDDIRQLQERLKNLTISDEQRTHFSKEIDRLSRSSTFSPDYAVLYNYLDFAVSLPWNVQSHDKSDIHLAKKILDRDHEGLHKIKDRILEFIAVLKLRTELKGPILCFCGPPGVGKTSLGQSIAAALGRKYARIALGGVTDEAELRGHRRTYIGAMPGRILQGIKRAGTMNPVFILDEIDKMGQGFRGDPTSALLEILDPAQNNTFSDHYLDISFDLSKVLFIATANYPDHIPTPLLDRMEIITINGYTAAEKITISQKHLIPRQITENGLKKTQISISSTSILKMIENYTRESGVRNLEREFGKLCRTVAREIVSHTDTPLPIEITPNKLTKFIGREKFHSEEYHKIPKPGVAIGLAWTPVGGDVLYVEAILTKGNGKLISTGQLGDVMKESATAALSYLKSLGHELNIPEQAFKEWDIHLHVPKGAIPKDGPSAGITILTALASAYTRRPLKSRLAMTGEITLRGELLPIGGIKEKLLAAKRFGISTIVLCEENRSDVEEILDTSPKAFAKLNIHYFSEMLPVLNFVLKPLSKKEIPLEKHYPKEEKQSV</sequence>
<keyword evidence="2" id="KW-0963">Cytoplasm</keyword>
<dbReference type="InterPro" id="IPR008268">
    <property type="entry name" value="Peptidase_S16_AS"/>
</dbReference>
<evidence type="ECO:0000313" key="18">
    <source>
        <dbReference type="EMBL" id="KAK3582473.1"/>
    </source>
</evidence>
<accession>A0AAE0RZP2</accession>
<dbReference type="InterPro" id="IPR008269">
    <property type="entry name" value="Lon_proteolytic"/>
</dbReference>
<dbReference type="InterPro" id="IPR014721">
    <property type="entry name" value="Ribsml_uS5_D2-typ_fold_subgr"/>
</dbReference>
<evidence type="ECO:0000256" key="11">
    <source>
        <dbReference type="PIRSR" id="PIRSR001174-2"/>
    </source>
</evidence>
<dbReference type="Pfam" id="PF00004">
    <property type="entry name" value="AAA"/>
    <property type="match status" value="1"/>
</dbReference>
<dbReference type="SMART" id="SM00382">
    <property type="entry name" value="AAA"/>
    <property type="match status" value="1"/>
</dbReference>
<dbReference type="Gene3D" id="3.30.230.10">
    <property type="match status" value="1"/>
</dbReference>
<dbReference type="InterPro" id="IPR003593">
    <property type="entry name" value="AAA+_ATPase"/>
</dbReference>
<name>A0AAE0RZP2_9BIVA</name>
<evidence type="ECO:0000256" key="3">
    <source>
        <dbReference type="ARBA" id="ARBA00022670"/>
    </source>
</evidence>
<protein>
    <recommendedName>
        <fullName evidence="9 14">Lon protease homolog</fullName>
        <ecNumber evidence="9 14">3.4.21.-</ecNumber>
    </recommendedName>
</protein>
<keyword evidence="15" id="KW-0175">Coiled coil</keyword>
<dbReference type="AlphaFoldDB" id="A0AAE0RZP2"/>
<dbReference type="Proteomes" id="UP001195483">
    <property type="component" value="Unassembled WGS sequence"/>
</dbReference>
<dbReference type="Gene3D" id="3.40.50.300">
    <property type="entry name" value="P-loop containing nucleotide triphosphate hydrolases"/>
    <property type="match status" value="1"/>
</dbReference>
<reference evidence="18" key="3">
    <citation type="submission" date="2023-05" db="EMBL/GenBank/DDBJ databases">
        <authorList>
            <person name="Smith C.H."/>
        </authorList>
    </citation>
    <scope>NUCLEOTIDE SEQUENCE</scope>
    <source>
        <strain evidence="18">CHS0354</strain>
        <tissue evidence="18">Mantle</tissue>
    </source>
</reference>
<reference evidence="18" key="1">
    <citation type="journal article" date="2021" name="Genome Biol. Evol.">
        <title>A High-Quality Reference Genome for a Parasitic Bivalve with Doubly Uniparental Inheritance (Bivalvia: Unionida).</title>
        <authorList>
            <person name="Smith C.H."/>
        </authorList>
    </citation>
    <scope>NUCLEOTIDE SEQUENCE</scope>
    <source>
        <strain evidence="18">CHS0354</strain>
    </source>
</reference>
<feature type="domain" description="Lon N-terminal" evidence="17">
    <location>
        <begin position="34"/>
        <end position="223"/>
    </location>
</feature>
<evidence type="ECO:0000259" key="17">
    <source>
        <dbReference type="PROSITE" id="PS51787"/>
    </source>
</evidence>
<dbReference type="CDD" id="cd19500">
    <property type="entry name" value="RecA-like_Lon"/>
    <property type="match status" value="1"/>
</dbReference>
<evidence type="ECO:0000256" key="8">
    <source>
        <dbReference type="ARBA" id="ARBA00023016"/>
    </source>
</evidence>
<evidence type="ECO:0000256" key="13">
    <source>
        <dbReference type="RuleBase" id="RU000591"/>
    </source>
</evidence>
<comment type="subcellular location">
    <subcellularLocation>
        <location evidence="1">Cytoplasm</location>
    </subcellularLocation>
</comment>
<feature type="active site" evidence="10 12">
    <location>
        <position position="700"/>
    </location>
</feature>
<dbReference type="NCBIfam" id="TIGR00763">
    <property type="entry name" value="lon"/>
    <property type="match status" value="1"/>
</dbReference>
<evidence type="ECO:0000256" key="14">
    <source>
        <dbReference type="RuleBase" id="RU000592"/>
    </source>
</evidence>
<evidence type="ECO:0000256" key="12">
    <source>
        <dbReference type="PROSITE-ProRule" id="PRU01122"/>
    </source>
</evidence>
<dbReference type="GO" id="GO:0005524">
    <property type="term" value="F:ATP binding"/>
    <property type="evidence" value="ECO:0007669"/>
    <property type="project" value="UniProtKB-KW"/>
</dbReference>
<dbReference type="PRINTS" id="PR00830">
    <property type="entry name" value="ENDOLAPTASE"/>
</dbReference>
<keyword evidence="6 9" id="KW-0720">Serine protease</keyword>
<dbReference type="PIRSF" id="PIRSF001174">
    <property type="entry name" value="Lon_proteas"/>
    <property type="match status" value="1"/>
</dbReference>
<feature type="binding site" evidence="11">
    <location>
        <begin position="375"/>
        <end position="382"/>
    </location>
    <ligand>
        <name>ATP</name>
        <dbReference type="ChEBI" id="CHEBI:30616"/>
    </ligand>
</feature>
<evidence type="ECO:0000256" key="4">
    <source>
        <dbReference type="ARBA" id="ARBA00022741"/>
    </source>
</evidence>
<feature type="active site" evidence="10 12">
    <location>
        <position position="743"/>
    </location>
</feature>
<dbReference type="Pfam" id="PF05362">
    <property type="entry name" value="Lon_C"/>
    <property type="match status" value="1"/>
</dbReference>
<dbReference type="PROSITE" id="PS51787">
    <property type="entry name" value="LON_N"/>
    <property type="match status" value="1"/>
</dbReference>
<dbReference type="GO" id="GO:0006508">
    <property type="term" value="P:proteolysis"/>
    <property type="evidence" value="ECO:0007669"/>
    <property type="project" value="UniProtKB-KW"/>
</dbReference>
<dbReference type="GO" id="GO:0043565">
    <property type="term" value="F:sequence-specific DNA binding"/>
    <property type="evidence" value="ECO:0007669"/>
    <property type="project" value="InterPro"/>
</dbReference>
<organism evidence="18 19">
    <name type="scientific">Potamilus streckersoni</name>
    <dbReference type="NCBI Taxonomy" id="2493646"/>
    <lineage>
        <taxon>Eukaryota</taxon>
        <taxon>Metazoa</taxon>
        <taxon>Spiralia</taxon>
        <taxon>Lophotrochozoa</taxon>
        <taxon>Mollusca</taxon>
        <taxon>Bivalvia</taxon>
        <taxon>Autobranchia</taxon>
        <taxon>Heteroconchia</taxon>
        <taxon>Palaeoheterodonta</taxon>
        <taxon>Unionida</taxon>
        <taxon>Unionoidea</taxon>
        <taxon>Unionidae</taxon>
        <taxon>Ambleminae</taxon>
        <taxon>Lampsilini</taxon>
        <taxon>Potamilus</taxon>
    </lineage>
</organism>
<dbReference type="EMBL" id="JAEAOA010001427">
    <property type="protein sequence ID" value="KAK3582473.1"/>
    <property type="molecule type" value="Genomic_DNA"/>
</dbReference>
<keyword evidence="4 9" id="KW-0547">Nucleotide-binding</keyword>
<dbReference type="SUPFAM" id="SSF54211">
    <property type="entry name" value="Ribosomal protein S5 domain 2-like"/>
    <property type="match status" value="1"/>
</dbReference>
<evidence type="ECO:0000256" key="1">
    <source>
        <dbReference type="ARBA" id="ARBA00004496"/>
    </source>
</evidence>
<dbReference type="Gene3D" id="1.20.5.5270">
    <property type="match status" value="1"/>
</dbReference>
<dbReference type="Pfam" id="PF22667">
    <property type="entry name" value="Lon_lid"/>
    <property type="match status" value="1"/>
</dbReference>
<gene>
    <name evidence="18" type="ORF">CHS0354_024020</name>
</gene>
<evidence type="ECO:0000256" key="2">
    <source>
        <dbReference type="ARBA" id="ARBA00022490"/>
    </source>
</evidence>
<dbReference type="EC" id="3.4.21.-" evidence="9 14"/>
<dbReference type="InterPro" id="IPR015947">
    <property type="entry name" value="PUA-like_sf"/>
</dbReference>
<dbReference type="GO" id="GO:0016887">
    <property type="term" value="F:ATP hydrolysis activity"/>
    <property type="evidence" value="ECO:0007669"/>
    <property type="project" value="InterPro"/>
</dbReference>
<comment type="similarity">
    <text evidence="9 12 13">Belongs to the peptidase S16 family.</text>
</comment>
<dbReference type="Gene3D" id="2.30.130.40">
    <property type="entry name" value="LON domain-like"/>
    <property type="match status" value="1"/>
</dbReference>
<evidence type="ECO:0000256" key="15">
    <source>
        <dbReference type="SAM" id="Coils"/>
    </source>
</evidence>
<dbReference type="InterPro" id="IPR003111">
    <property type="entry name" value="Lon_prtase_N"/>
</dbReference>
<feature type="coiled-coil region" evidence="15">
    <location>
        <begin position="256"/>
        <end position="283"/>
    </location>
</feature>
<evidence type="ECO:0000256" key="10">
    <source>
        <dbReference type="PIRSR" id="PIRSR001174-1"/>
    </source>
</evidence>
<proteinExistence type="inferred from homology"/>
<dbReference type="InterPro" id="IPR027065">
    <property type="entry name" value="Lon_Prtase"/>
</dbReference>
<dbReference type="GO" id="GO:0004252">
    <property type="term" value="F:serine-type endopeptidase activity"/>
    <property type="evidence" value="ECO:0007669"/>
    <property type="project" value="UniProtKB-UniRule"/>
</dbReference>
<dbReference type="InterPro" id="IPR020568">
    <property type="entry name" value="Ribosomal_Su5_D2-typ_SF"/>
</dbReference>
<dbReference type="Gene3D" id="1.20.58.1480">
    <property type="match status" value="1"/>
</dbReference>
<evidence type="ECO:0000256" key="6">
    <source>
        <dbReference type="ARBA" id="ARBA00022825"/>
    </source>
</evidence>
<dbReference type="InterPro" id="IPR046336">
    <property type="entry name" value="Lon_prtase_N_sf"/>
</dbReference>
<dbReference type="SUPFAM" id="SSF52540">
    <property type="entry name" value="P-loop containing nucleoside triphosphate hydrolases"/>
    <property type="match status" value="1"/>
</dbReference>
<evidence type="ECO:0000256" key="5">
    <source>
        <dbReference type="ARBA" id="ARBA00022801"/>
    </source>
</evidence>
<dbReference type="Gene3D" id="1.10.8.60">
    <property type="match status" value="1"/>
</dbReference>
<dbReference type="PROSITE" id="PS51786">
    <property type="entry name" value="LON_PROTEOLYTIC"/>
    <property type="match status" value="1"/>
</dbReference>
<evidence type="ECO:0000259" key="16">
    <source>
        <dbReference type="PROSITE" id="PS51786"/>
    </source>
</evidence>
<dbReference type="GO" id="GO:0005737">
    <property type="term" value="C:cytoplasm"/>
    <property type="evidence" value="ECO:0007669"/>
    <property type="project" value="UniProtKB-SubCell"/>
</dbReference>